<reference evidence="4" key="1">
    <citation type="submission" date="2016-06" db="UniProtKB">
        <authorList>
            <consortium name="WormBaseParasite"/>
        </authorList>
    </citation>
    <scope>IDENTIFICATION</scope>
</reference>
<dbReference type="GO" id="GO:0034703">
    <property type="term" value="C:cation channel complex"/>
    <property type="evidence" value="ECO:0007669"/>
    <property type="project" value="TreeGrafter"/>
</dbReference>
<protein>
    <submittedName>
        <fullName evidence="4">NR LBD domain-containing protein</fullName>
    </submittedName>
</protein>
<evidence type="ECO:0000313" key="2">
    <source>
        <dbReference type="EMBL" id="VDN31026.1"/>
    </source>
</evidence>
<evidence type="ECO:0000313" key="4">
    <source>
        <dbReference type="WBParaSite" id="GPUH_0001811301-mRNA-1"/>
    </source>
</evidence>
<dbReference type="OrthoDB" id="5872419at2759"/>
<evidence type="ECO:0000313" key="3">
    <source>
        <dbReference type="Proteomes" id="UP000271098"/>
    </source>
</evidence>
<accession>A0A183EAU7</accession>
<name>A0A183EAU7_9BILA</name>
<proteinExistence type="predicted"/>
<keyword evidence="3" id="KW-1185">Reference proteome</keyword>
<dbReference type="AlphaFoldDB" id="A0A183EAU7"/>
<reference evidence="2 3" key="2">
    <citation type="submission" date="2018-11" db="EMBL/GenBank/DDBJ databases">
        <authorList>
            <consortium name="Pathogen Informatics"/>
        </authorList>
    </citation>
    <scope>NUCLEOTIDE SEQUENCE [LARGE SCALE GENOMIC DNA]</scope>
</reference>
<feature type="region of interest" description="Disordered" evidence="1">
    <location>
        <begin position="55"/>
        <end position="76"/>
    </location>
</feature>
<dbReference type="GO" id="GO:0055080">
    <property type="term" value="P:monoatomic cation homeostasis"/>
    <property type="evidence" value="ECO:0007669"/>
    <property type="project" value="TreeGrafter"/>
</dbReference>
<dbReference type="WBParaSite" id="GPUH_0001811301-mRNA-1">
    <property type="protein sequence ID" value="GPUH_0001811301-mRNA-1"/>
    <property type="gene ID" value="GPUH_0001811301"/>
</dbReference>
<dbReference type="GO" id="GO:0005261">
    <property type="term" value="F:monoatomic cation channel activity"/>
    <property type="evidence" value="ECO:0007669"/>
    <property type="project" value="TreeGrafter"/>
</dbReference>
<dbReference type="PANTHER" id="PTHR31781">
    <property type="entry name" value="UNC80"/>
    <property type="match status" value="1"/>
</dbReference>
<evidence type="ECO:0000256" key="1">
    <source>
        <dbReference type="SAM" id="MobiDB-lite"/>
    </source>
</evidence>
<dbReference type="EMBL" id="UYRT01086184">
    <property type="protein sequence ID" value="VDN31026.1"/>
    <property type="molecule type" value="Genomic_DNA"/>
</dbReference>
<gene>
    <name evidence="2" type="ORF">GPUH_LOCUS18088</name>
</gene>
<organism evidence="4">
    <name type="scientific">Gongylonema pulchrum</name>
    <dbReference type="NCBI Taxonomy" id="637853"/>
    <lineage>
        <taxon>Eukaryota</taxon>
        <taxon>Metazoa</taxon>
        <taxon>Ecdysozoa</taxon>
        <taxon>Nematoda</taxon>
        <taxon>Chromadorea</taxon>
        <taxon>Rhabditida</taxon>
        <taxon>Spirurina</taxon>
        <taxon>Spiruromorpha</taxon>
        <taxon>Spiruroidea</taxon>
        <taxon>Gongylonematidae</taxon>
        <taxon>Gongylonema</taxon>
    </lineage>
</organism>
<dbReference type="GO" id="GO:0030424">
    <property type="term" value="C:axon"/>
    <property type="evidence" value="ECO:0007669"/>
    <property type="project" value="TreeGrafter"/>
</dbReference>
<dbReference type="Proteomes" id="UP000271098">
    <property type="component" value="Unassembled WGS sequence"/>
</dbReference>
<sequence>MGIRCSSATHSESSSLRVLESARRSSVSTTISLSRARDRRLALFHQNCYRSDPSLTNSSEVLSTRDTRSGSVTGLPGQAVSELTKQFFPEALGSTNFIERNGHISFIVLLKAVNLVIERRSSIRICELALNVCESLLGMPGTESQAFIDDSINIVLRIYLWLGCPHGCNDGLRTSQGDFLRVKARTILAIIHRIDQDGFAQLLVSHIEECNIQVLIDTLHSVTGFCRSDITG</sequence>
<dbReference type="PANTHER" id="PTHR31781:SF1">
    <property type="entry name" value="PROTEIN UNC-80 HOMOLOG"/>
    <property type="match status" value="1"/>
</dbReference>